<dbReference type="Proteomes" id="UP001211689">
    <property type="component" value="Unassembled WGS sequence"/>
</dbReference>
<name>A0ABT4YD45_METRE</name>
<protein>
    <submittedName>
        <fullName evidence="1">Uncharacterized protein</fullName>
    </submittedName>
</protein>
<organism evidence="1 2">
    <name type="scientific">Metapseudomonas resinovorans</name>
    <name type="common">Pseudomonas resinovorans</name>
    <dbReference type="NCBI Taxonomy" id="53412"/>
    <lineage>
        <taxon>Bacteria</taxon>
        <taxon>Pseudomonadati</taxon>
        <taxon>Pseudomonadota</taxon>
        <taxon>Gammaproteobacteria</taxon>
        <taxon>Pseudomonadales</taxon>
        <taxon>Pseudomonadaceae</taxon>
        <taxon>Metapseudomonas</taxon>
    </lineage>
</organism>
<reference evidence="1 2" key="1">
    <citation type="submission" date="2022-07" db="EMBL/GenBank/DDBJ databases">
        <title>Genome Analysis of Selected Gammaproteobacteria from Nigerian Food snails.</title>
        <authorList>
            <person name="Okafor A.C."/>
        </authorList>
    </citation>
    <scope>NUCLEOTIDE SEQUENCE [LARGE SCALE GENOMIC DNA]</scope>
    <source>
        <strain evidence="1 2">Awg 2</strain>
    </source>
</reference>
<gene>
    <name evidence="1" type="ORF">NNO07_27545</name>
</gene>
<accession>A0ABT4YD45</accession>
<keyword evidence="2" id="KW-1185">Reference proteome</keyword>
<comment type="caution">
    <text evidence="1">The sequence shown here is derived from an EMBL/GenBank/DDBJ whole genome shotgun (WGS) entry which is preliminary data.</text>
</comment>
<evidence type="ECO:0000313" key="2">
    <source>
        <dbReference type="Proteomes" id="UP001211689"/>
    </source>
</evidence>
<dbReference type="EMBL" id="JANEWF010000071">
    <property type="protein sequence ID" value="MDA8486830.1"/>
    <property type="molecule type" value="Genomic_DNA"/>
</dbReference>
<proteinExistence type="predicted"/>
<evidence type="ECO:0000313" key="1">
    <source>
        <dbReference type="EMBL" id="MDA8486830.1"/>
    </source>
</evidence>
<sequence>MNELFGLIGGADPLIALIEDEQIAGIPFGEANPQALAVVGGQGVMEVGRTMSMM</sequence>